<dbReference type="CDD" id="cd01086">
    <property type="entry name" value="MetAP1"/>
    <property type="match status" value="1"/>
</dbReference>
<accession>A0A6A5AVQ6</accession>
<feature type="binding site" evidence="5">
    <location>
        <position position="290"/>
    </location>
    <ligand>
        <name>a divalent metal cation</name>
        <dbReference type="ChEBI" id="CHEBI:60240"/>
        <label>2</label>
        <note>catalytic</note>
    </ligand>
</feature>
<dbReference type="InterPro" id="IPR000994">
    <property type="entry name" value="Pept_M24"/>
</dbReference>
<dbReference type="PANTHER" id="PTHR43330:SF8">
    <property type="entry name" value="METHIONINE AMINOPEPTIDASE 1D, MITOCHONDRIAL"/>
    <property type="match status" value="1"/>
</dbReference>
<evidence type="ECO:0000256" key="5">
    <source>
        <dbReference type="HAMAP-Rule" id="MF_03174"/>
    </source>
</evidence>
<dbReference type="GO" id="GO:0046872">
    <property type="term" value="F:metal ion binding"/>
    <property type="evidence" value="ECO:0007669"/>
    <property type="project" value="UniProtKB-UniRule"/>
</dbReference>
<feature type="binding site" evidence="5">
    <location>
        <position position="234"/>
    </location>
    <ligand>
        <name>substrate</name>
    </ligand>
</feature>
<protein>
    <recommendedName>
        <fullName evidence="6">Methionine aminopeptidase</fullName>
        <ecNumber evidence="6">3.4.11.18</ecNumber>
    </recommendedName>
</protein>
<comment type="caution">
    <text evidence="8">The sequence shown here is derived from an EMBL/GenBank/DDBJ whole genome shotgun (WGS) entry which is preliminary data.</text>
</comment>
<feature type="binding site" evidence="5">
    <location>
        <position position="164"/>
    </location>
    <ligand>
        <name>a divalent metal cation</name>
        <dbReference type="ChEBI" id="CHEBI:60240"/>
        <label>2</label>
        <note>catalytic</note>
    </ligand>
</feature>
<organism evidence="8 9">
    <name type="scientific">Aphanomyces astaci</name>
    <name type="common">Crayfish plague agent</name>
    <dbReference type="NCBI Taxonomy" id="112090"/>
    <lineage>
        <taxon>Eukaryota</taxon>
        <taxon>Sar</taxon>
        <taxon>Stramenopiles</taxon>
        <taxon>Oomycota</taxon>
        <taxon>Saprolegniomycetes</taxon>
        <taxon>Saprolegniales</taxon>
        <taxon>Verrucalvaceae</taxon>
        <taxon>Aphanomyces</taxon>
    </lineage>
</organism>
<keyword evidence="1 5" id="KW-0031">Aminopeptidase</keyword>
<dbReference type="GO" id="GO:0004239">
    <property type="term" value="F:initiator methionyl aminopeptidase activity"/>
    <property type="evidence" value="ECO:0007669"/>
    <property type="project" value="UniProtKB-UniRule"/>
</dbReference>
<reference evidence="8 9" key="1">
    <citation type="submission" date="2019-06" db="EMBL/GenBank/DDBJ databases">
        <title>Genomics analysis of Aphanomyces spp. identifies a new class of oomycete effector associated with host adaptation.</title>
        <authorList>
            <person name="Gaulin E."/>
        </authorList>
    </citation>
    <scope>NUCLEOTIDE SEQUENCE [LARGE SCALE GENOMIC DNA]</scope>
    <source>
        <strain evidence="8 9">E</strain>
    </source>
</reference>
<feature type="binding site" evidence="5">
    <location>
        <position position="153"/>
    </location>
    <ligand>
        <name>a divalent metal cation</name>
        <dbReference type="ChEBI" id="CHEBI:60240"/>
        <label>1</label>
    </ligand>
</feature>
<feature type="binding site" evidence="5">
    <location>
        <position position="227"/>
    </location>
    <ligand>
        <name>a divalent metal cation</name>
        <dbReference type="ChEBI" id="CHEBI:60240"/>
        <label>2</label>
        <note>catalytic</note>
    </ligand>
</feature>
<keyword evidence="4 5" id="KW-0378">Hydrolase</keyword>
<evidence type="ECO:0000313" key="8">
    <source>
        <dbReference type="EMBL" id="KAF0774569.1"/>
    </source>
</evidence>
<dbReference type="NCBIfam" id="TIGR00500">
    <property type="entry name" value="met_pdase_I"/>
    <property type="match status" value="1"/>
</dbReference>
<gene>
    <name evidence="8" type="ORF">AaE_001733</name>
</gene>
<dbReference type="Proteomes" id="UP000469452">
    <property type="component" value="Unassembled WGS sequence"/>
</dbReference>
<dbReference type="PRINTS" id="PR00599">
    <property type="entry name" value="MAPEPTIDASE"/>
</dbReference>
<dbReference type="HAMAP" id="MF_01974">
    <property type="entry name" value="MetAP_1"/>
    <property type="match status" value="1"/>
</dbReference>
<dbReference type="Pfam" id="PF00557">
    <property type="entry name" value="Peptidase_M24"/>
    <property type="match status" value="1"/>
</dbReference>
<dbReference type="InterPro" id="IPR036005">
    <property type="entry name" value="Creatinase/aminopeptidase-like"/>
</dbReference>
<feature type="binding site" evidence="5">
    <location>
        <position position="136"/>
    </location>
    <ligand>
        <name>substrate</name>
    </ligand>
</feature>
<dbReference type="PANTHER" id="PTHR43330">
    <property type="entry name" value="METHIONINE AMINOPEPTIDASE"/>
    <property type="match status" value="1"/>
</dbReference>
<dbReference type="EMBL" id="VJMI01003511">
    <property type="protein sequence ID" value="KAF0774569.1"/>
    <property type="molecule type" value="Genomic_DNA"/>
</dbReference>
<sequence length="306" mass="33267">MFAVARGSAAAMAAYRGSRNFFSSKRLVQKGLVSPGLLVPAHIPRPPYTTSAEMPPFPPYIPILDTDEQQRLREACALARDIVQFAGTLVEVGRTTDDIDRVVHAEICRRGAYPSPLHYGGFPKSICTSVNEIVVHGIPDNRQLEDGDLVNIDVSVFLNGFHGDTSYTYQVGAVDSAGQALIAATQRALDESISICKPGVPFQAIGARVHDVAMATSHSIIHEFCGHGIGRTFHALPLILHFPNTERGEMLPGMAFTIEPALCEGRNEIVYWDDEWTVATADGKRSAQFEHTLLITDDGGVEVLTL</sequence>
<dbReference type="InterPro" id="IPR001714">
    <property type="entry name" value="Pept_M24_MAP"/>
</dbReference>
<evidence type="ECO:0000256" key="6">
    <source>
        <dbReference type="RuleBase" id="RU003653"/>
    </source>
</evidence>
<feature type="domain" description="Peptidase M24" evidence="7">
    <location>
        <begin position="71"/>
        <end position="297"/>
    </location>
</feature>
<comment type="catalytic activity">
    <reaction evidence="5 6">
        <text>Release of N-terminal amino acids, preferentially methionine, from peptides and arylamides.</text>
        <dbReference type="EC" id="3.4.11.18"/>
    </reaction>
</comment>
<evidence type="ECO:0000313" key="9">
    <source>
        <dbReference type="Proteomes" id="UP000469452"/>
    </source>
</evidence>
<comment type="function">
    <text evidence="6">Cotranslationally removes the N-terminal methionine from nascent proteins. The N-terminal methionine is often cleaved when the second residue in the primary sequence is small and uncharged (Met-Ala-, Cys, Gly, Pro, Ser, Thr, or Val).</text>
</comment>
<feature type="binding site" evidence="5">
    <location>
        <position position="164"/>
    </location>
    <ligand>
        <name>a divalent metal cation</name>
        <dbReference type="ChEBI" id="CHEBI:60240"/>
        <label>1</label>
    </ligand>
</feature>
<evidence type="ECO:0000256" key="4">
    <source>
        <dbReference type="ARBA" id="ARBA00022801"/>
    </source>
</evidence>
<dbReference type="VEuPathDB" id="FungiDB:H257_00097"/>
<name>A0A6A5AVQ6_APHAT</name>
<dbReference type="GO" id="GO:0070006">
    <property type="term" value="F:metalloaminopeptidase activity"/>
    <property type="evidence" value="ECO:0007669"/>
    <property type="project" value="UniProtKB-UniRule"/>
</dbReference>
<proteinExistence type="inferred from homology"/>
<evidence type="ECO:0000256" key="3">
    <source>
        <dbReference type="ARBA" id="ARBA00022723"/>
    </source>
</evidence>
<evidence type="ECO:0000256" key="2">
    <source>
        <dbReference type="ARBA" id="ARBA00022670"/>
    </source>
</evidence>
<dbReference type="SUPFAM" id="SSF55920">
    <property type="entry name" value="Creatinase/aminopeptidase"/>
    <property type="match status" value="1"/>
</dbReference>
<dbReference type="PROSITE" id="PS00680">
    <property type="entry name" value="MAP_1"/>
    <property type="match status" value="1"/>
</dbReference>
<evidence type="ECO:0000259" key="7">
    <source>
        <dbReference type="Pfam" id="PF00557"/>
    </source>
</evidence>
<keyword evidence="2 5" id="KW-0645">Protease</keyword>
<dbReference type="AlphaFoldDB" id="A0A6A5AVQ6"/>
<keyword evidence="3 5" id="KW-0479">Metal-binding</keyword>
<dbReference type="GO" id="GO:0006508">
    <property type="term" value="P:proteolysis"/>
    <property type="evidence" value="ECO:0007669"/>
    <property type="project" value="UniProtKB-KW"/>
</dbReference>
<dbReference type="InterPro" id="IPR002467">
    <property type="entry name" value="Pept_M24A_MAP1"/>
</dbReference>
<evidence type="ECO:0000256" key="1">
    <source>
        <dbReference type="ARBA" id="ARBA00022438"/>
    </source>
</evidence>
<feature type="binding site" evidence="5">
    <location>
        <position position="259"/>
    </location>
    <ligand>
        <name>a divalent metal cation</name>
        <dbReference type="ChEBI" id="CHEBI:60240"/>
        <label>2</label>
        <note>catalytic</note>
    </ligand>
</feature>
<comment type="similarity">
    <text evidence="5">Belongs to the peptidase M24A family. Methionine aminopeptidase type 1 subfamily.</text>
</comment>
<dbReference type="EC" id="3.4.11.18" evidence="6"/>
<comment type="cofactor">
    <cofactor evidence="5">
        <name>Co(2+)</name>
        <dbReference type="ChEBI" id="CHEBI:48828"/>
    </cofactor>
    <cofactor evidence="5">
        <name>Zn(2+)</name>
        <dbReference type="ChEBI" id="CHEBI:29105"/>
    </cofactor>
    <cofactor evidence="5">
        <name>Mn(2+)</name>
        <dbReference type="ChEBI" id="CHEBI:29035"/>
    </cofactor>
    <cofactor evidence="5">
        <name>Fe(2+)</name>
        <dbReference type="ChEBI" id="CHEBI:29033"/>
    </cofactor>
    <text evidence="5">Binds 2 divalent metal cations per subunit. Has a high-affinity and a low affinity metal-binding site. The true nature of the physiological cofactor is under debate. The enzyme is active with cobalt, zinc, manganese or divalent iron ions. Most likely, methionine aminopeptidases function as mononuclear Fe(2+)-metalloproteases under physiological conditions, and the catalytically relevant metal-binding site has been assigned to the histidine-containing high-affinity site.</text>
</comment>
<feature type="binding site" evidence="5">
    <location>
        <position position="290"/>
    </location>
    <ligand>
        <name>a divalent metal cation</name>
        <dbReference type="ChEBI" id="CHEBI:60240"/>
        <label>1</label>
    </ligand>
</feature>
<dbReference type="Gene3D" id="3.90.230.10">
    <property type="entry name" value="Creatinase/methionine aminopeptidase superfamily"/>
    <property type="match status" value="1"/>
</dbReference>